<organism evidence="12 13">
    <name type="scientific">Luteipulveratus mongoliensis</name>
    <dbReference type="NCBI Taxonomy" id="571913"/>
    <lineage>
        <taxon>Bacteria</taxon>
        <taxon>Bacillati</taxon>
        <taxon>Actinomycetota</taxon>
        <taxon>Actinomycetes</taxon>
        <taxon>Micrococcales</taxon>
        <taxon>Dermacoccaceae</taxon>
        <taxon>Luteipulveratus</taxon>
    </lineage>
</organism>
<evidence type="ECO:0000313" key="12">
    <source>
        <dbReference type="EMBL" id="AKU15600.1"/>
    </source>
</evidence>
<dbReference type="GO" id="GO:0016042">
    <property type="term" value="P:lipid catabolic process"/>
    <property type="evidence" value="ECO:0007669"/>
    <property type="project" value="UniProtKB-KW"/>
</dbReference>
<feature type="domain" description="Rieske" evidence="11">
    <location>
        <begin position="7"/>
        <end position="98"/>
    </location>
</feature>
<dbReference type="PANTHER" id="PTHR21266:SF60">
    <property type="entry name" value="3-KETOSTEROID-9-ALPHA-MONOOXYGENASE, OXYGENASE COMPONENT"/>
    <property type="match status" value="1"/>
</dbReference>
<dbReference type="GO" id="GO:0016705">
    <property type="term" value="F:oxidoreductase activity, acting on paired donors, with incorporation or reduction of molecular oxygen"/>
    <property type="evidence" value="ECO:0007669"/>
    <property type="project" value="UniProtKB-ARBA"/>
</dbReference>
<evidence type="ECO:0000256" key="1">
    <source>
        <dbReference type="ARBA" id="ARBA00001962"/>
    </source>
</evidence>
<dbReference type="EMBL" id="CP011112">
    <property type="protein sequence ID" value="AKU15600.1"/>
    <property type="molecule type" value="Genomic_DNA"/>
</dbReference>
<dbReference type="Pfam" id="PF19298">
    <property type="entry name" value="KshA_C"/>
    <property type="match status" value="1"/>
</dbReference>
<evidence type="ECO:0000256" key="10">
    <source>
        <dbReference type="ARBA" id="ARBA00046982"/>
    </source>
</evidence>
<dbReference type="KEGG" id="lmoi:VV02_06590"/>
<accession>A0A0K1JG67</accession>
<dbReference type="PROSITE" id="PS51296">
    <property type="entry name" value="RIESKE"/>
    <property type="match status" value="1"/>
</dbReference>
<keyword evidence="7" id="KW-0411">Iron-sulfur</keyword>
<keyword evidence="5" id="KW-0560">Oxidoreductase</keyword>
<dbReference type="STRING" id="571913.VV02_06590"/>
<dbReference type="GO" id="GO:0046872">
    <property type="term" value="F:metal ion binding"/>
    <property type="evidence" value="ECO:0007669"/>
    <property type="project" value="UniProtKB-KW"/>
</dbReference>
<evidence type="ECO:0000256" key="3">
    <source>
        <dbReference type="ARBA" id="ARBA00022723"/>
    </source>
</evidence>
<dbReference type="Gene3D" id="3.90.380.10">
    <property type="entry name" value="Naphthalene 1,2-dioxygenase Alpha Subunit, Chain A, domain 1"/>
    <property type="match status" value="1"/>
</dbReference>
<evidence type="ECO:0000256" key="2">
    <source>
        <dbReference type="ARBA" id="ARBA00022714"/>
    </source>
</evidence>
<dbReference type="GO" id="GO:0051537">
    <property type="term" value="F:2 iron, 2 sulfur cluster binding"/>
    <property type="evidence" value="ECO:0007669"/>
    <property type="project" value="UniProtKB-KW"/>
</dbReference>
<gene>
    <name evidence="12" type="ORF">VV02_06590</name>
</gene>
<dbReference type="InterPro" id="IPR036922">
    <property type="entry name" value="Rieske_2Fe-2S_sf"/>
</dbReference>
<comment type="subunit">
    <text evidence="10">Homotrimer. The two-component system 3-ketosteroid-9-alpha-monooxygenase is composed of an oxygenase component KshA and a reductase component KshB.</text>
</comment>
<evidence type="ECO:0000259" key="11">
    <source>
        <dbReference type="PROSITE" id="PS51296"/>
    </source>
</evidence>
<proteinExistence type="predicted"/>
<dbReference type="InterPro" id="IPR017941">
    <property type="entry name" value="Rieske_2Fe-2S"/>
</dbReference>
<dbReference type="PANTHER" id="PTHR21266">
    <property type="entry name" value="IRON-SULFUR DOMAIN CONTAINING PROTEIN"/>
    <property type="match status" value="1"/>
</dbReference>
<dbReference type="AlphaFoldDB" id="A0A0K1JG67"/>
<evidence type="ECO:0000256" key="8">
    <source>
        <dbReference type="ARBA" id="ARBA00023221"/>
    </source>
</evidence>
<keyword evidence="6" id="KW-0408">Iron</keyword>
<evidence type="ECO:0000313" key="13">
    <source>
        <dbReference type="Proteomes" id="UP000066480"/>
    </source>
</evidence>
<evidence type="ECO:0000256" key="5">
    <source>
        <dbReference type="ARBA" id="ARBA00023002"/>
    </source>
</evidence>
<evidence type="ECO:0000256" key="7">
    <source>
        <dbReference type="ARBA" id="ARBA00023014"/>
    </source>
</evidence>
<keyword evidence="8" id="KW-0443">Lipid metabolism</keyword>
<evidence type="ECO:0000256" key="6">
    <source>
        <dbReference type="ARBA" id="ARBA00023004"/>
    </source>
</evidence>
<dbReference type="RefSeq" id="WP_052590531.1">
    <property type="nucleotide sequence ID" value="NZ_CP011112.1"/>
</dbReference>
<dbReference type="InterPro" id="IPR050584">
    <property type="entry name" value="Cholesterol_7-desaturase"/>
</dbReference>
<dbReference type="SUPFAM" id="SSF50022">
    <property type="entry name" value="ISP domain"/>
    <property type="match status" value="1"/>
</dbReference>
<reference evidence="12 13" key="1">
    <citation type="submission" date="2015-03" db="EMBL/GenBank/DDBJ databases">
        <title>Luteipulveratus halotolerans sp. nov., a novel actinobacterium (Dermacoccaceae) from Sarawak, Malaysia.</title>
        <authorList>
            <person name="Juboi H."/>
            <person name="Basik A."/>
            <person name="Shamsul S.S."/>
            <person name="Arnold P."/>
            <person name="Schmitt E.K."/>
            <person name="Sanglier J.-J."/>
            <person name="Yeo T."/>
        </authorList>
    </citation>
    <scope>NUCLEOTIDE SEQUENCE [LARGE SCALE GENOMIC DNA]</scope>
    <source>
        <strain evidence="12 13">MN07-A0370</strain>
    </source>
</reference>
<dbReference type="Proteomes" id="UP000066480">
    <property type="component" value="Chromosome"/>
</dbReference>
<evidence type="ECO:0000256" key="9">
    <source>
        <dbReference type="ARBA" id="ARBA00030944"/>
    </source>
</evidence>
<sequence length="292" mass="32389">MSTHAGWYLAAYDREVPEGVSPLAFGDRRLMTIRDGSSIRVLDATCPHRGAHLGHGGTVSGNCVVCPFHGRRVAIDRPDRPYSISEHETMLIGEMLFVRFGQGLDGELGFADLIQAYAEERHLVEVINEPVRASGPMVIENAFDAEHFETLHHMPGVSGFRIAPSENGEIVMTGTMGRAGDASFFARAFSPTLVVTELRFRERTQVIITGTVPSADGCQTRIGYAVRHEDGELWRTWAIGTKVGFQQDLVVWNNLDETITPVLTAADDALRSFWEFCDKFPKLETVEHQENS</sequence>
<protein>
    <recommendedName>
        <fullName evidence="9">Rieske-type oxygenase</fullName>
    </recommendedName>
</protein>
<dbReference type="GO" id="GO:0008203">
    <property type="term" value="P:cholesterol metabolic process"/>
    <property type="evidence" value="ECO:0007669"/>
    <property type="project" value="InterPro"/>
</dbReference>
<dbReference type="GO" id="GO:0004497">
    <property type="term" value="F:monooxygenase activity"/>
    <property type="evidence" value="ECO:0007669"/>
    <property type="project" value="UniProtKB-ARBA"/>
</dbReference>
<keyword evidence="8" id="KW-0753">Steroid metabolism</keyword>
<name>A0A0K1JG67_9MICO</name>
<keyword evidence="13" id="KW-1185">Reference proteome</keyword>
<dbReference type="Gene3D" id="2.102.10.10">
    <property type="entry name" value="Rieske [2Fe-2S] iron-sulphur domain"/>
    <property type="match status" value="1"/>
</dbReference>
<evidence type="ECO:0000256" key="4">
    <source>
        <dbReference type="ARBA" id="ARBA00022963"/>
    </source>
</evidence>
<keyword evidence="3" id="KW-0479">Metal-binding</keyword>
<keyword evidence="2" id="KW-0001">2Fe-2S</keyword>
<dbReference type="Pfam" id="PF00355">
    <property type="entry name" value="Rieske"/>
    <property type="match status" value="1"/>
</dbReference>
<dbReference type="InterPro" id="IPR045605">
    <property type="entry name" value="KshA-like_C"/>
</dbReference>
<keyword evidence="4" id="KW-0442">Lipid degradation</keyword>
<comment type="cofactor">
    <cofactor evidence="1">
        <name>Fe cation</name>
        <dbReference type="ChEBI" id="CHEBI:24875"/>
    </cofactor>
</comment>